<name>A0A564ZJQ6_9BACT</name>
<reference evidence="1 2" key="1">
    <citation type="submission" date="2019-07" db="EMBL/GenBank/DDBJ databases">
        <authorList>
            <person name="Cremers G."/>
        </authorList>
    </citation>
    <scope>NUCLEOTIDE SEQUENCE [LARGE SCALE GENOMIC DNA]</scope>
</reference>
<dbReference type="EMBL" id="CABIKM010000029">
    <property type="protein sequence ID" value="VUZ85580.1"/>
    <property type="molecule type" value="Genomic_DNA"/>
</dbReference>
<evidence type="ECO:0000313" key="1">
    <source>
        <dbReference type="EMBL" id="VUZ85580.1"/>
    </source>
</evidence>
<organism evidence="1 2">
    <name type="scientific">Candidatus Methylomirabilis lanthanidiphila</name>
    <dbReference type="NCBI Taxonomy" id="2211376"/>
    <lineage>
        <taxon>Bacteria</taxon>
        <taxon>Candidatus Methylomirabilota</taxon>
        <taxon>Candidatus Methylomirabilia</taxon>
        <taxon>Candidatus Methylomirabilales</taxon>
        <taxon>Candidatus Methylomirabilaceae</taxon>
        <taxon>Candidatus Methylomirabilis</taxon>
    </lineage>
</organism>
<dbReference type="Proteomes" id="UP000334340">
    <property type="component" value="Unassembled WGS sequence"/>
</dbReference>
<gene>
    <name evidence="1" type="ORF">MELA_01965</name>
</gene>
<sequence>MIRAGDLGFLSDERCERVSDLLLEVQKMLGSMFRRFNSELQEHQP</sequence>
<protein>
    <submittedName>
        <fullName evidence="1">Uncharacterized protein</fullName>
    </submittedName>
</protein>
<dbReference type="AlphaFoldDB" id="A0A564ZJQ6"/>
<keyword evidence="2" id="KW-1185">Reference proteome</keyword>
<evidence type="ECO:0000313" key="2">
    <source>
        <dbReference type="Proteomes" id="UP000334340"/>
    </source>
</evidence>
<proteinExistence type="predicted"/>
<accession>A0A564ZJQ6</accession>